<gene>
    <name evidence="3" type="ORF">DAKH74_007820</name>
</gene>
<feature type="domain" description="TLDc" evidence="2">
    <location>
        <begin position="294"/>
        <end position="520"/>
    </location>
</feature>
<evidence type="ECO:0000313" key="3">
    <source>
        <dbReference type="EMBL" id="GMM54166.1"/>
    </source>
</evidence>
<dbReference type="EMBL" id="BTGD01000001">
    <property type="protein sequence ID" value="GMM54166.1"/>
    <property type="molecule type" value="Genomic_DNA"/>
</dbReference>
<protein>
    <submittedName>
        <fullName evidence="3">Rtc5 protein</fullName>
    </submittedName>
</protein>
<dbReference type="InterPro" id="IPR006571">
    <property type="entry name" value="TLDc_dom"/>
</dbReference>
<name>A0AAV5RRL0_MAUHU</name>
<accession>A0AAV5RRL0</accession>
<comment type="caution">
    <text evidence="3">The sequence shown here is derived from an EMBL/GenBank/DDBJ whole genome shotgun (WGS) entry which is preliminary data.</text>
</comment>
<dbReference type="Pfam" id="PF07534">
    <property type="entry name" value="TLD"/>
    <property type="match status" value="1"/>
</dbReference>
<proteinExistence type="predicted"/>
<organism evidence="3 4">
    <name type="scientific">Maudiozyma humilis</name>
    <name type="common">Sour dough yeast</name>
    <name type="synonym">Kazachstania humilis</name>
    <dbReference type="NCBI Taxonomy" id="51915"/>
    <lineage>
        <taxon>Eukaryota</taxon>
        <taxon>Fungi</taxon>
        <taxon>Dikarya</taxon>
        <taxon>Ascomycota</taxon>
        <taxon>Saccharomycotina</taxon>
        <taxon>Saccharomycetes</taxon>
        <taxon>Saccharomycetales</taxon>
        <taxon>Saccharomycetaceae</taxon>
        <taxon>Maudiozyma</taxon>
    </lineage>
</organism>
<dbReference type="AlphaFoldDB" id="A0AAV5RRL0"/>
<dbReference type="SMART" id="SM00584">
    <property type="entry name" value="TLDc"/>
    <property type="match status" value="1"/>
</dbReference>
<keyword evidence="4" id="KW-1185">Reference proteome</keyword>
<dbReference type="PROSITE" id="PS51886">
    <property type="entry name" value="TLDC"/>
    <property type="match status" value="1"/>
</dbReference>
<evidence type="ECO:0000313" key="4">
    <source>
        <dbReference type="Proteomes" id="UP001377567"/>
    </source>
</evidence>
<evidence type="ECO:0000256" key="1">
    <source>
        <dbReference type="SAM" id="MobiDB-lite"/>
    </source>
</evidence>
<evidence type="ECO:0000259" key="2">
    <source>
        <dbReference type="PROSITE" id="PS51886"/>
    </source>
</evidence>
<feature type="region of interest" description="Disordered" evidence="1">
    <location>
        <begin position="1"/>
        <end position="20"/>
    </location>
</feature>
<sequence length="572" mass="64701">MGQSTSSPTNATENNSQTVPKVSKSYFTRDELMTHYQETAIKLLTPSELISFKRSVGSNIEVNDVYQTELLYERLHLPKNNHTLKKIILSIFVTLANFPIVNEINPNLTAGGVLKCIVMLTNRSKKYMSGKQTGILHLLFIGLSKAESTTRNTTNEFLNETYNITEVLSTYNNTNFDDITVSSNTLLHFISWLLTLRYVVPSSNCKIDNSYNNVDWEAFENSAKSIIRSMNPKTFTCSADSSSDAVTFDEFITVFNVIVPNITAPLENLVEHLLYREDDLVEVTLPLDEMEESKMLTKSLYTQIMASFPNDIVISKLQKLYVGRESGFSMRSLQAKVFKWLAPTIIIVSGMRIVDDTLYTEKKNPRYKNFLDHYHILREDDQHLEDCFQLKRKVTFAIYIKEPWKVTNKSSFGGEHTTIIQLSPRQDIYRANTSDVIYFNTLGGGIGIGCNQPTVKGNLEQHQPGNVSLTIDNALEFAAFRHVGYGGKINPSVLQTESDNLDATFELRFSISDLEVWGCGGEKELEEQMKQLKWEEAEAKRRQHINLKSLGEDRALLEMAGLVGQHQSGGSV</sequence>
<dbReference type="Proteomes" id="UP001377567">
    <property type="component" value="Unassembled WGS sequence"/>
</dbReference>
<reference evidence="3 4" key="1">
    <citation type="journal article" date="2023" name="Elife">
        <title>Identification of key yeast species and microbe-microbe interactions impacting larval growth of Drosophila in the wild.</title>
        <authorList>
            <person name="Mure A."/>
            <person name="Sugiura Y."/>
            <person name="Maeda R."/>
            <person name="Honda K."/>
            <person name="Sakurai N."/>
            <person name="Takahashi Y."/>
            <person name="Watada M."/>
            <person name="Katoh T."/>
            <person name="Gotoh A."/>
            <person name="Gotoh Y."/>
            <person name="Taniguchi I."/>
            <person name="Nakamura K."/>
            <person name="Hayashi T."/>
            <person name="Katayama T."/>
            <person name="Uemura T."/>
            <person name="Hattori Y."/>
        </authorList>
    </citation>
    <scope>NUCLEOTIDE SEQUENCE [LARGE SCALE GENOMIC DNA]</scope>
    <source>
        <strain evidence="3 4">KH-74</strain>
    </source>
</reference>